<dbReference type="Proteomes" id="UP000319148">
    <property type="component" value="Unassembled WGS sequence"/>
</dbReference>
<evidence type="ECO:0000256" key="7">
    <source>
        <dbReference type="RuleBase" id="RU362048"/>
    </source>
</evidence>
<dbReference type="OrthoDB" id="21094at2"/>
<feature type="transmembrane region" description="Helical" evidence="7">
    <location>
        <begin position="119"/>
        <end position="140"/>
    </location>
</feature>
<keyword evidence="9" id="KW-1185">Reference proteome</keyword>
<keyword evidence="6 7" id="KW-0472">Membrane</keyword>
<feature type="transmembrane region" description="Helical" evidence="7">
    <location>
        <begin position="40"/>
        <end position="59"/>
    </location>
</feature>
<dbReference type="GO" id="GO:0005886">
    <property type="term" value="C:plasma membrane"/>
    <property type="evidence" value="ECO:0007669"/>
    <property type="project" value="UniProtKB-SubCell"/>
</dbReference>
<gene>
    <name evidence="8" type="ORF">FIV46_04875</name>
</gene>
<evidence type="ECO:0000313" key="8">
    <source>
        <dbReference type="EMBL" id="TPD61545.1"/>
    </source>
</evidence>
<reference evidence="9" key="1">
    <citation type="submission" date="2019-06" db="EMBL/GenBank/DDBJ databases">
        <title>The complete genome of Emcibacter congregatus ZYLT.</title>
        <authorList>
            <person name="Zhao Z."/>
        </authorList>
    </citation>
    <scope>NUCLEOTIDE SEQUENCE [LARGE SCALE GENOMIC DNA]</scope>
    <source>
        <strain evidence="9">MCCC 1A06723</strain>
    </source>
</reference>
<feature type="transmembrane region" description="Helical" evidence="7">
    <location>
        <begin position="65"/>
        <end position="90"/>
    </location>
</feature>
<dbReference type="PANTHER" id="PTHR33508:SF1">
    <property type="entry name" value="UPF0056 MEMBRANE PROTEIN YHCE"/>
    <property type="match status" value="1"/>
</dbReference>
<evidence type="ECO:0000256" key="2">
    <source>
        <dbReference type="ARBA" id="ARBA00009784"/>
    </source>
</evidence>
<evidence type="ECO:0000256" key="1">
    <source>
        <dbReference type="ARBA" id="ARBA00004651"/>
    </source>
</evidence>
<evidence type="ECO:0000256" key="6">
    <source>
        <dbReference type="ARBA" id="ARBA00023136"/>
    </source>
</evidence>
<dbReference type="InterPro" id="IPR002771">
    <property type="entry name" value="Multi_antbiot-R_MarC"/>
</dbReference>
<keyword evidence="5 7" id="KW-1133">Transmembrane helix</keyword>
<comment type="subcellular location">
    <subcellularLocation>
        <location evidence="1 7">Cell membrane</location>
        <topology evidence="1 7">Multi-pass membrane protein</topology>
    </subcellularLocation>
</comment>
<feature type="transmembrane region" description="Helical" evidence="7">
    <location>
        <begin position="183"/>
        <end position="203"/>
    </location>
</feature>
<dbReference type="NCBIfam" id="TIGR00427">
    <property type="entry name" value="NAAT family transporter"/>
    <property type="match status" value="1"/>
</dbReference>
<dbReference type="AlphaFoldDB" id="A0A501PMM1"/>
<protein>
    <recommendedName>
        <fullName evidence="7">UPF0056 membrane protein</fullName>
    </recommendedName>
</protein>
<evidence type="ECO:0000256" key="3">
    <source>
        <dbReference type="ARBA" id="ARBA00022475"/>
    </source>
</evidence>
<feature type="transmembrane region" description="Helical" evidence="7">
    <location>
        <begin position="6"/>
        <end position="28"/>
    </location>
</feature>
<dbReference type="PANTHER" id="PTHR33508">
    <property type="entry name" value="UPF0056 MEMBRANE PROTEIN YHCE"/>
    <property type="match status" value="1"/>
</dbReference>
<comment type="caution">
    <text evidence="8">The sequence shown here is derived from an EMBL/GenBank/DDBJ whole genome shotgun (WGS) entry which is preliminary data.</text>
</comment>
<dbReference type="Pfam" id="PF01914">
    <property type="entry name" value="MarC"/>
    <property type="match status" value="1"/>
</dbReference>
<proteinExistence type="inferred from homology"/>
<evidence type="ECO:0000313" key="9">
    <source>
        <dbReference type="Proteomes" id="UP000319148"/>
    </source>
</evidence>
<name>A0A501PMM1_9PROT</name>
<evidence type="ECO:0000256" key="4">
    <source>
        <dbReference type="ARBA" id="ARBA00022692"/>
    </source>
</evidence>
<organism evidence="8 9">
    <name type="scientific">Emcibacter nanhaiensis</name>
    <dbReference type="NCBI Taxonomy" id="1505037"/>
    <lineage>
        <taxon>Bacteria</taxon>
        <taxon>Pseudomonadati</taxon>
        <taxon>Pseudomonadota</taxon>
        <taxon>Alphaproteobacteria</taxon>
        <taxon>Emcibacterales</taxon>
        <taxon>Emcibacteraceae</taxon>
        <taxon>Emcibacter</taxon>
    </lineage>
</organism>
<keyword evidence="3" id="KW-1003">Cell membrane</keyword>
<accession>A0A501PMM1</accession>
<sequence>MLELFITSFVTLFVVIDPPGIAPIFAVMTSGHEAAYKRKMVFRATLIATIILVFFAFVGKGFLSVLGISMAAFRTAGGFMLFLIAMEMVFEKRTERREKKAEHDEFYDPLHEEPEDISVFPIAIPFMSGPGAIATIMLLMGQAGEDWSAKGLILAALLTVIASTTLILLLATKIMELVGHTAANAFTRILGVILAALATQYMFDGIRITFLGG</sequence>
<feature type="transmembrane region" description="Helical" evidence="7">
    <location>
        <begin position="152"/>
        <end position="171"/>
    </location>
</feature>
<dbReference type="EMBL" id="VFIY01000005">
    <property type="protein sequence ID" value="TPD61545.1"/>
    <property type="molecule type" value="Genomic_DNA"/>
</dbReference>
<comment type="similarity">
    <text evidence="2 7">Belongs to the UPF0056 (MarC) family.</text>
</comment>
<evidence type="ECO:0000256" key="5">
    <source>
        <dbReference type="ARBA" id="ARBA00022989"/>
    </source>
</evidence>
<dbReference type="RefSeq" id="WP_139938974.1">
    <property type="nucleotide sequence ID" value="NZ_JBHSYP010000003.1"/>
</dbReference>
<keyword evidence="4 7" id="KW-0812">Transmembrane</keyword>